<dbReference type="AlphaFoldDB" id="A0A6N2S1H6"/>
<name>A0A6N2S1H6_BLAHA</name>
<dbReference type="Gene3D" id="1.10.3470.10">
    <property type="entry name" value="ABC transporter involved in vitamin B12 uptake, BtuC"/>
    <property type="match status" value="1"/>
</dbReference>
<feature type="transmembrane region" description="Helical" evidence="8">
    <location>
        <begin position="138"/>
        <end position="158"/>
    </location>
</feature>
<gene>
    <name evidence="9" type="primary">hmuU</name>
    <name evidence="9" type="ORF">BHLFYP23_01823</name>
</gene>
<evidence type="ECO:0000256" key="1">
    <source>
        <dbReference type="ARBA" id="ARBA00004651"/>
    </source>
</evidence>
<keyword evidence="4" id="KW-1003">Cell membrane</keyword>
<evidence type="ECO:0000313" key="9">
    <source>
        <dbReference type="EMBL" id="VYS85450.1"/>
    </source>
</evidence>
<keyword evidence="3" id="KW-0813">Transport</keyword>
<dbReference type="SUPFAM" id="SSF81345">
    <property type="entry name" value="ABC transporter involved in vitamin B12 uptake, BtuC"/>
    <property type="match status" value="1"/>
</dbReference>
<feature type="transmembrane region" description="Helical" evidence="8">
    <location>
        <begin position="297"/>
        <end position="314"/>
    </location>
</feature>
<feature type="transmembrane region" description="Helical" evidence="8">
    <location>
        <begin position="326"/>
        <end position="347"/>
    </location>
</feature>
<keyword evidence="7 8" id="KW-0472">Membrane</keyword>
<dbReference type="GO" id="GO:0005886">
    <property type="term" value="C:plasma membrane"/>
    <property type="evidence" value="ECO:0007669"/>
    <property type="project" value="UniProtKB-SubCell"/>
</dbReference>
<dbReference type="FunFam" id="1.10.3470.10:FF:000001">
    <property type="entry name" value="Vitamin B12 ABC transporter permease BtuC"/>
    <property type="match status" value="1"/>
</dbReference>
<comment type="similarity">
    <text evidence="2">Belongs to the binding-protein-dependent transport system permease family. FecCD subfamily.</text>
</comment>
<dbReference type="EMBL" id="CACRSY010000007">
    <property type="protein sequence ID" value="VYS85450.1"/>
    <property type="molecule type" value="Genomic_DNA"/>
</dbReference>
<dbReference type="CDD" id="cd06550">
    <property type="entry name" value="TM_ABC_iron-siderophores_like"/>
    <property type="match status" value="1"/>
</dbReference>
<dbReference type="RefSeq" id="WP_156341983.1">
    <property type="nucleotide sequence ID" value="NZ_CACRSY010000007.1"/>
</dbReference>
<protein>
    <submittedName>
        <fullName evidence="9">Hemin transport system permease protein HmuU</fullName>
    </submittedName>
</protein>
<dbReference type="PANTHER" id="PTHR30472">
    <property type="entry name" value="FERRIC ENTEROBACTIN TRANSPORT SYSTEM PERMEASE PROTEIN"/>
    <property type="match status" value="1"/>
</dbReference>
<dbReference type="InterPro" id="IPR037294">
    <property type="entry name" value="ABC_BtuC-like"/>
</dbReference>
<feature type="transmembrane region" description="Helical" evidence="8">
    <location>
        <begin position="170"/>
        <end position="191"/>
    </location>
</feature>
<organism evidence="9">
    <name type="scientific">Blautia hansenii</name>
    <name type="common">Ruminococcus hansenii</name>
    <dbReference type="NCBI Taxonomy" id="1322"/>
    <lineage>
        <taxon>Bacteria</taxon>
        <taxon>Bacillati</taxon>
        <taxon>Bacillota</taxon>
        <taxon>Clostridia</taxon>
        <taxon>Lachnospirales</taxon>
        <taxon>Lachnospiraceae</taxon>
        <taxon>Blautia</taxon>
    </lineage>
</organism>
<evidence type="ECO:0000256" key="8">
    <source>
        <dbReference type="SAM" id="Phobius"/>
    </source>
</evidence>
<dbReference type="GO" id="GO:0022857">
    <property type="term" value="F:transmembrane transporter activity"/>
    <property type="evidence" value="ECO:0007669"/>
    <property type="project" value="InterPro"/>
</dbReference>
<evidence type="ECO:0000256" key="6">
    <source>
        <dbReference type="ARBA" id="ARBA00022989"/>
    </source>
</evidence>
<dbReference type="PANTHER" id="PTHR30472:SF25">
    <property type="entry name" value="ABC TRANSPORTER PERMEASE PROTEIN MJ0876-RELATED"/>
    <property type="match status" value="1"/>
</dbReference>
<evidence type="ECO:0000256" key="7">
    <source>
        <dbReference type="ARBA" id="ARBA00023136"/>
    </source>
</evidence>
<keyword evidence="5 8" id="KW-0812">Transmembrane</keyword>
<feature type="transmembrane region" description="Helical" evidence="8">
    <location>
        <begin position="113"/>
        <end position="132"/>
    </location>
</feature>
<feature type="transmembrane region" description="Helical" evidence="8">
    <location>
        <begin position="257"/>
        <end position="285"/>
    </location>
</feature>
<sequence length="354" mass="37466">MSSDRSRLENSGRDGAYRKNQKKSVFFLIILAIILVLTVLFSMWAGSYDTPLKELILGIFGQASDNKINVVVRNVRLPRICTAAIAGAGLGVTGCILQAILNNPLASASTLGVSQGAGFGAAFAIIILGAGSAANGNFIIPVCAFVGSMAVAIVIFGLSRFCQISAESVVLAGVAISSMFTGATTLLQYFADEVELNALVFWTFGDLGSTDWKEISFMAVVVFLAGVYFILHRWDFNALLSGNETATSLGIHVRRLIIINMILCCFTASTIVSYIGLISFIGLVAPHIVRMVVGNNHVYLIPGSMLAGAVLLLLGDLAARTLISPIILPIGAITSFLGAPLFLYLLFKGGSRSC</sequence>
<keyword evidence="6 8" id="KW-1133">Transmembrane helix</keyword>
<proteinExistence type="inferred from homology"/>
<evidence type="ECO:0000256" key="2">
    <source>
        <dbReference type="ARBA" id="ARBA00007935"/>
    </source>
</evidence>
<dbReference type="GO" id="GO:0033214">
    <property type="term" value="P:siderophore-iron import into cell"/>
    <property type="evidence" value="ECO:0007669"/>
    <property type="project" value="TreeGrafter"/>
</dbReference>
<evidence type="ECO:0000256" key="4">
    <source>
        <dbReference type="ARBA" id="ARBA00022475"/>
    </source>
</evidence>
<feature type="transmembrane region" description="Helical" evidence="8">
    <location>
        <begin position="25"/>
        <end position="45"/>
    </location>
</feature>
<evidence type="ECO:0000256" key="3">
    <source>
        <dbReference type="ARBA" id="ARBA00022448"/>
    </source>
</evidence>
<comment type="subcellular location">
    <subcellularLocation>
        <location evidence="1">Cell membrane</location>
        <topology evidence="1">Multi-pass membrane protein</topology>
    </subcellularLocation>
</comment>
<evidence type="ECO:0000256" key="5">
    <source>
        <dbReference type="ARBA" id="ARBA00022692"/>
    </source>
</evidence>
<dbReference type="Pfam" id="PF01032">
    <property type="entry name" value="FecCD"/>
    <property type="match status" value="1"/>
</dbReference>
<feature type="transmembrane region" description="Helical" evidence="8">
    <location>
        <begin position="77"/>
        <end position="101"/>
    </location>
</feature>
<feature type="transmembrane region" description="Helical" evidence="8">
    <location>
        <begin position="215"/>
        <end position="236"/>
    </location>
</feature>
<accession>A0A6N2S1H6</accession>
<dbReference type="InterPro" id="IPR000522">
    <property type="entry name" value="ABC_transptr_permease_BtuC"/>
</dbReference>
<reference evidence="9" key="1">
    <citation type="submission" date="2019-11" db="EMBL/GenBank/DDBJ databases">
        <authorList>
            <person name="Feng L."/>
        </authorList>
    </citation>
    <scope>NUCLEOTIDE SEQUENCE</scope>
    <source>
        <strain evidence="9">BhanseniiLFYP23</strain>
    </source>
</reference>